<name>A0A7R9LYD7_9ACAR</name>
<keyword evidence="1" id="KW-0812">Transmembrane</keyword>
<dbReference type="AlphaFoldDB" id="A0A7R9LYD7"/>
<evidence type="ECO:0000256" key="1">
    <source>
        <dbReference type="SAM" id="Phobius"/>
    </source>
</evidence>
<reference evidence="2" key="1">
    <citation type="submission" date="2020-11" db="EMBL/GenBank/DDBJ databases">
        <authorList>
            <person name="Tran Van P."/>
        </authorList>
    </citation>
    <scope>NUCLEOTIDE SEQUENCE</scope>
</reference>
<gene>
    <name evidence="2" type="ORF">ONB1V03_LOCUS7585</name>
</gene>
<accession>A0A7R9LYD7</accession>
<evidence type="ECO:0000313" key="2">
    <source>
        <dbReference type="EMBL" id="CAD7650004.1"/>
    </source>
</evidence>
<dbReference type="EMBL" id="CAJPVJ010003919">
    <property type="protein sequence ID" value="CAG2168091.1"/>
    <property type="molecule type" value="Genomic_DNA"/>
</dbReference>
<keyword evidence="1" id="KW-1133">Transmembrane helix</keyword>
<feature type="transmembrane region" description="Helical" evidence="1">
    <location>
        <begin position="6"/>
        <end position="23"/>
    </location>
</feature>
<dbReference type="OrthoDB" id="10367004at2759"/>
<dbReference type="EMBL" id="OC918744">
    <property type="protein sequence ID" value="CAD7650004.1"/>
    <property type="molecule type" value="Genomic_DNA"/>
</dbReference>
<organism evidence="2">
    <name type="scientific">Oppiella nova</name>
    <dbReference type="NCBI Taxonomy" id="334625"/>
    <lineage>
        <taxon>Eukaryota</taxon>
        <taxon>Metazoa</taxon>
        <taxon>Ecdysozoa</taxon>
        <taxon>Arthropoda</taxon>
        <taxon>Chelicerata</taxon>
        <taxon>Arachnida</taxon>
        <taxon>Acari</taxon>
        <taxon>Acariformes</taxon>
        <taxon>Sarcoptiformes</taxon>
        <taxon>Oribatida</taxon>
        <taxon>Brachypylina</taxon>
        <taxon>Oppioidea</taxon>
        <taxon>Oppiidae</taxon>
        <taxon>Oppiella</taxon>
    </lineage>
</organism>
<evidence type="ECO:0000313" key="3">
    <source>
        <dbReference type="Proteomes" id="UP000728032"/>
    </source>
</evidence>
<sequence length="127" mass="14430">MIAKLIVFISFIVIVSYGVVIGVETIAKTWDVNEGDGIAMLYCGECQDLNGKKYIKEFMDCVVDCPEAIKMAEVANQTRAKFDDCLHKLHDLMKTFRENAKPDDYKKNDTCSVELDKHRDEIKKCGD</sequence>
<keyword evidence="1" id="KW-0472">Membrane</keyword>
<keyword evidence="3" id="KW-1185">Reference proteome</keyword>
<dbReference type="Proteomes" id="UP000728032">
    <property type="component" value="Unassembled WGS sequence"/>
</dbReference>
<proteinExistence type="predicted"/>
<protein>
    <submittedName>
        <fullName evidence="2">Uncharacterized protein</fullName>
    </submittedName>
</protein>